<evidence type="ECO:0008006" key="5">
    <source>
        <dbReference type="Google" id="ProtNLM"/>
    </source>
</evidence>
<dbReference type="PROSITE" id="PS51257">
    <property type="entry name" value="PROKAR_LIPOPROTEIN"/>
    <property type="match status" value="1"/>
</dbReference>
<dbReference type="GO" id="GO:0004252">
    <property type="term" value="F:serine-type endopeptidase activity"/>
    <property type="evidence" value="ECO:0007669"/>
    <property type="project" value="InterPro"/>
</dbReference>
<feature type="signal peptide" evidence="2">
    <location>
        <begin position="1"/>
        <end position="21"/>
    </location>
</feature>
<dbReference type="Proteomes" id="UP000077734">
    <property type="component" value="Unassembled WGS sequence"/>
</dbReference>
<dbReference type="SUPFAM" id="SSF52743">
    <property type="entry name" value="Subtilisin-like"/>
    <property type="match status" value="1"/>
</dbReference>
<feature type="chain" id="PRO_5041701169" description="Peptidase S8/S53 domain-containing protein" evidence="2">
    <location>
        <begin position="22"/>
        <end position="501"/>
    </location>
</feature>
<gene>
    <name evidence="3" type="ORF">A1356_20210</name>
</gene>
<dbReference type="Gene3D" id="3.40.50.200">
    <property type="entry name" value="Peptidase S8/S53 domain"/>
    <property type="match status" value="1"/>
</dbReference>
<dbReference type="InterPro" id="IPR036852">
    <property type="entry name" value="Peptidase_S8/S53_dom_sf"/>
</dbReference>
<reference evidence="3 4" key="1">
    <citation type="submission" date="2016-03" db="EMBL/GenBank/DDBJ databases">
        <authorList>
            <person name="Heylen K."/>
            <person name="De Vos P."/>
            <person name="Vekeman B."/>
        </authorList>
    </citation>
    <scope>NUCLEOTIDE SEQUENCE [LARGE SCALE GENOMIC DNA]</scope>
    <source>
        <strain evidence="3 4">R-49807</strain>
    </source>
</reference>
<proteinExistence type="predicted"/>
<dbReference type="RefSeq" id="WP_064030041.1">
    <property type="nucleotide sequence ID" value="NZ_LUUL01000132.1"/>
</dbReference>
<evidence type="ECO:0000256" key="1">
    <source>
        <dbReference type="SAM" id="MobiDB-lite"/>
    </source>
</evidence>
<dbReference type="EMBL" id="LUUL01000132">
    <property type="protein sequence ID" value="OAI21864.1"/>
    <property type="molecule type" value="Genomic_DNA"/>
</dbReference>
<accession>A0AA91D903</accession>
<dbReference type="AlphaFoldDB" id="A0AA91D903"/>
<evidence type="ECO:0000313" key="4">
    <source>
        <dbReference type="Proteomes" id="UP000077734"/>
    </source>
</evidence>
<comment type="caution">
    <text evidence="3">The sequence shown here is derived from an EMBL/GenBank/DDBJ whole genome shotgun (WGS) entry which is preliminary data.</text>
</comment>
<keyword evidence="2" id="KW-0732">Signal</keyword>
<name>A0AA91D903_9GAMM</name>
<evidence type="ECO:0000313" key="3">
    <source>
        <dbReference type="EMBL" id="OAI21864.1"/>
    </source>
</evidence>
<keyword evidence="4" id="KW-1185">Reference proteome</keyword>
<evidence type="ECO:0000256" key="2">
    <source>
        <dbReference type="SAM" id="SignalP"/>
    </source>
</evidence>
<feature type="region of interest" description="Disordered" evidence="1">
    <location>
        <begin position="202"/>
        <end position="233"/>
    </location>
</feature>
<protein>
    <recommendedName>
        <fullName evidence="5">Peptidase S8/S53 domain-containing protein</fullName>
    </recommendedName>
</protein>
<dbReference type="GO" id="GO:0006508">
    <property type="term" value="P:proteolysis"/>
    <property type="evidence" value="ECO:0007669"/>
    <property type="project" value="InterPro"/>
</dbReference>
<organism evidence="3 4">
    <name type="scientific">Methylomonas koyamae</name>
    <dbReference type="NCBI Taxonomy" id="702114"/>
    <lineage>
        <taxon>Bacteria</taxon>
        <taxon>Pseudomonadati</taxon>
        <taxon>Pseudomonadota</taxon>
        <taxon>Gammaproteobacteria</taxon>
        <taxon>Methylococcales</taxon>
        <taxon>Methylococcaceae</taxon>
        <taxon>Methylomonas</taxon>
    </lineage>
</organism>
<sequence length="501" mass="51685">MKATIWLGLGIAGLSCGMAQADYRDDIGYRQLQQLLGSGAPTGAGVNVVLAEASTVTEADTLRYPRYAPDTGQSRFAGKTFSYPGPEASTGISDHATGVAAAFFANDSIAPGIANIAVYNADDWLSGLVAAAAEAPVAGSRIANHSWIGGADSETAADIGAYLRLVDRVVQRYEFIQVVGMDNGPSNSPLLGSAYNTIAVGRSDGGHDRGSDPVDSVYGAGRSRPDLVAPRTTTSGATPLVAAAAALLVETGHSGAGQLSKAGQAIAGIGQVYNAERAETVKAALMAGAQRETDNTAGSANIADYRSAGHQTANGLDDRFGAGQLDVFGSYRIIAGGEQDSVEDGGSAVLAEAGFDFDQAFGGLGSNRTASYRISALSDLQLAASLVWNIGVSDDSSLATVFYDLDLELFDTTLQRTVGLSNSRADNSENLWLALRGGHDYQLRVVAATSADFVWDYALAWRMEPLTAAPVPLPASALLFSAALLGFAVSARGGRLGASRV</sequence>